<dbReference type="PANTHER" id="PTHR45856:SF11">
    <property type="entry name" value="FUNGAL LIPASE-LIKE DOMAIN-CONTAINING PROTEIN"/>
    <property type="match status" value="1"/>
</dbReference>
<dbReference type="InterPro" id="IPR002921">
    <property type="entry name" value="Fungal_lipase-type"/>
</dbReference>
<sequence>MACSKVQVRSPNASVVLWTVKQCGRARALPACGASPEAPFGFFCLLISIRMRHFYPTRHFLTVEESGEQSRRIFPIIYVPVAPSRSIALRWFFRRKRIASSSELKIKDNQSSVYNSTLAKILVEYTAAVYTADLTSLITWTCSRCIDMTVGFEVVEVVVDVQNCLQAYVGVAEDLNSVIVVFRGTQEHSIQNWVEDLYWKQLDLNYPDMPGSMVHHGFYSAYHNTTMRPGILYGLQKIRELYGDMQITVVGHSMGGAMAAFCALDLKVNHGAQDVQLMTFGQPRIGNVVFSSYFKTYLPDAIRVTNGHDIVPHLPPYYPLFPRKTYHHFPTEVWLHDVGLGSLVYKLETVCDETGEDPSCSRSVIGNSISDHLVYLGVNLQAETWRSCGIVTDTNMKKHQTDLYGNFILLRDPTASILKQSAAEVDDSSSL</sequence>
<keyword evidence="3" id="KW-1185">Reference proteome</keyword>
<feature type="domain" description="Fungal lipase-type" evidence="1">
    <location>
        <begin position="179"/>
        <end position="316"/>
    </location>
</feature>
<dbReference type="Pfam" id="PF01764">
    <property type="entry name" value="Lipase_3"/>
    <property type="match status" value="1"/>
</dbReference>
<dbReference type="CDD" id="cd00519">
    <property type="entry name" value="Lipase_3"/>
    <property type="match status" value="1"/>
</dbReference>
<dbReference type="SUPFAM" id="SSF53474">
    <property type="entry name" value="alpha/beta-Hydrolases"/>
    <property type="match status" value="1"/>
</dbReference>
<dbReference type="InterPro" id="IPR051218">
    <property type="entry name" value="Sec_MonoDiacylglyc_Lipase"/>
</dbReference>
<evidence type="ECO:0000313" key="2">
    <source>
        <dbReference type="EMBL" id="KAH0470855.1"/>
    </source>
</evidence>
<dbReference type="EMBL" id="JAGFBR010000001">
    <property type="protein sequence ID" value="KAH0470855.1"/>
    <property type="molecule type" value="Genomic_DNA"/>
</dbReference>
<name>A0AAV7HUJ0_DENCH</name>
<dbReference type="AlphaFoldDB" id="A0AAV7HUJ0"/>
<evidence type="ECO:0000313" key="3">
    <source>
        <dbReference type="Proteomes" id="UP000775213"/>
    </source>
</evidence>
<evidence type="ECO:0000259" key="1">
    <source>
        <dbReference type="Pfam" id="PF01764"/>
    </source>
</evidence>
<dbReference type="Gene3D" id="3.40.50.1820">
    <property type="entry name" value="alpha/beta hydrolase"/>
    <property type="match status" value="1"/>
</dbReference>
<dbReference type="InterPro" id="IPR029058">
    <property type="entry name" value="AB_hydrolase_fold"/>
</dbReference>
<dbReference type="GO" id="GO:0006629">
    <property type="term" value="P:lipid metabolic process"/>
    <property type="evidence" value="ECO:0007669"/>
    <property type="project" value="InterPro"/>
</dbReference>
<proteinExistence type="predicted"/>
<comment type="caution">
    <text evidence="2">The sequence shown here is derived from an EMBL/GenBank/DDBJ whole genome shotgun (WGS) entry which is preliminary data.</text>
</comment>
<reference evidence="2 3" key="1">
    <citation type="journal article" date="2021" name="Hortic Res">
        <title>Chromosome-scale assembly of the Dendrobium chrysotoxum genome enhances the understanding of orchid evolution.</title>
        <authorList>
            <person name="Zhang Y."/>
            <person name="Zhang G.Q."/>
            <person name="Zhang D."/>
            <person name="Liu X.D."/>
            <person name="Xu X.Y."/>
            <person name="Sun W.H."/>
            <person name="Yu X."/>
            <person name="Zhu X."/>
            <person name="Wang Z.W."/>
            <person name="Zhao X."/>
            <person name="Zhong W.Y."/>
            <person name="Chen H."/>
            <person name="Yin W.L."/>
            <person name="Huang T."/>
            <person name="Niu S.C."/>
            <person name="Liu Z.J."/>
        </authorList>
    </citation>
    <scope>NUCLEOTIDE SEQUENCE [LARGE SCALE GENOMIC DNA]</scope>
    <source>
        <strain evidence="2">Lindl</strain>
    </source>
</reference>
<protein>
    <recommendedName>
        <fullName evidence="1">Fungal lipase-type domain-containing protein</fullName>
    </recommendedName>
</protein>
<dbReference type="Proteomes" id="UP000775213">
    <property type="component" value="Unassembled WGS sequence"/>
</dbReference>
<organism evidence="2 3">
    <name type="scientific">Dendrobium chrysotoxum</name>
    <name type="common">Orchid</name>
    <dbReference type="NCBI Taxonomy" id="161865"/>
    <lineage>
        <taxon>Eukaryota</taxon>
        <taxon>Viridiplantae</taxon>
        <taxon>Streptophyta</taxon>
        <taxon>Embryophyta</taxon>
        <taxon>Tracheophyta</taxon>
        <taxon>Spermatophyta</taxon>
        <taxon>Magnoliopsida</taxon>
        <taxon>Liliopsida</taxon>
        <taxon>Asparagales</taxon>
        <taxon>Orchidaceae</taxon>
        <taxon>Epidendroideae</taxon>
        <taxon>Malaxideae</taxon>
        <taxon>Dendrobiinae</taxon>
        <taxon>Dendrobium</taxon>
    </lineage>
</organism>
<accession>A0AAV7HUJ0</accession>
<dbReference type="PANTHER" id="PTHR45856">
    <property type="entry name" value="ALPHA/BETA-HYDROLASES SUPERFAMILY PROTEIN"/>
    <property type="match status" value="1"/>
</dbReference>
<gene>
    <name evidence="2" type="ORF">IEQ34_000578</name>
</gene>